<comment type="subcellular location">
    <subcellularLocation>
        <location evidence="1">Cell membrane</location>
        <topology evidence="1">Multi-pass membrane protein</topology>
    </subcellularLocation>
</comment>
<evidence type="ECO:0000256" key="7">
    <source>
        <dbReference type="ARBA" id="ARBA00023136"/>
    </source>
</evidence>
<dbReference type="PANTHER" id="PTHR43848">
    <property type="entry name" value="PUTRESCINE TRANSPORT SYSTEM PERMEASE PROTEIN POTI"/>
    <property type="match status" value="1"/>
</dbReference>
<dbReference type="GO" id="GO:0005886">
    <property type="term" value="C:plasma membrane"/>
    <property type="evidence" value="ECO:0007669"/>
    <property type="project" value="UniProtKB-SubCell"/>
</dbReference>
<feature type="transmembrane region" description="Helical" evidence="8">
    <location>
        <begin position="101"/>
        <end position="120"/>
    </location>
</feature>
<keyword evidence="3" id="KW-0813">Transport</keyword>
<feature type="transmembrane region" description="Helical" evidence="8">
    <location>
        <begin position="132"/>
        <end position="150"/>
    </location>
</feature>
<dbReference type="SUPFAM" id="SSF161098">
    <property type="entry name" value="MetI-like"/>
    <property type="match status" value="1"/>
</dbReference>
<protein>
    <submittedName>
        <fullName evidence="10">Unannotated protein</fullName>
    </submittedName>
</protein>
<dbReference type="CDD" id="cd06261">
    <property type="entry name" value="TM_PBP2"/>
    <property type="match status" value="1"/>
</dbReference>
<keyword evidence="7 8" id="KW-0472">Membrane</keyword>
<dbReference type="AlphaFoldDB" id="A0A6J6ALT3"/>
<dbReference type="InterPro" id="IPR035906">
    <property type="entry name" value="MetI-like_sf"/>
</dbReference>
<comment type="similarity">
    <text evidence="2">Belongs to the binding-protein-dependent transport system permease family. CysTW subfamily.</text>
</comment>
<dbReference type="Gene3D" id="1.10.3720.10">
    <property type="entry name" value="MetI-like"/>
    <property type="match status" value="1"/>
</dbReference>
<reference evidence="10" key="1">
    <citation type="submission" date="2020-05" db="EMBL/GenBank/DDBJ databases">
        <authorList>
            <person name="Chiriac C."/>
            <person name="Salcher M."/>
            <person name="Ghai R."/>
            <person name="Kavagutti S V."/>
        </authorList>
    </citation>
    <scope>NUCLEOTIDE SEQUENCE</scope>
</reference>
<keyword evidence="4" id="KW-1003">Cell membrane</keyword>
<evidence type="ECO:0000256" key="2">
    <source>
        <dbReference type="ARBA" id="ARBA00007069"/>
    </source>
</evidence>
<evidence type="ECO:0000256" key="4">
    <source>
        <dbReference type="ARBA" id="ARBA00022475"/>
    </source>
</evidence>
<feature type="transmembrane region" description="Helical" evidence="8">
    <location>
        <begin position="67"/>
        <end position="89"/>
    </location>
</feature>
<dbReference type="Pfam" id="PF00528">
    <property type="entry name" value="BPD_transp_1"/>
    <property type="match status" value="1"/>
</dbReference>
<gene>
    <name evidence="10" type="ORF">UFOPK4182_00489</name>
</gene>
<feature type="transmembrane region" description="Helical" evidence="8">
    <location>
        <begin position="236"/>
        <end position="254"/>
    </location>
</feature>
<name>A0A6J6ALT3_9ZZZZ</name>
<evidence type="ECO:0000256" key="5">
    <source>
        <dbReference type="ARBA" id="ARBA00022692"/>
    </source>
</evidence>
<dbReference type="InterPro" id="IPR000515">
    <property type="entry name" value="MetI-like"/>
</dbReference>
<feature type="transmembrane region" description="Helical" evidence="8">
    <location>
        <begin position="9"/>
        <end position="34"/>
    </location>
</feature>
<feature type="domain" description="ABC transmembrane type-1" evidence="9">
    <location>
        <begin position="65"/>
        <end position="255"/>
    </location>
</feature>
<feature type="transmembrane region" description="Helical" evidence="8">
    <location>
        <begin position="179"/>
        <end position="200"/>
    </location>
</feature>
<evidence type="ECO:0000259" key="9">
    <source>
        <dbReference type="PROSITE" id="PS50928"/>
    </source>
</evidence>
<evidence type="ECO:0000256" key="8">
    <source>
        <dbReference type="SAM" id="Phobius"/>
    </source>
</evidence>
<accession>A0A6J6ALT3</accession>
<sequence length="268" mass="28731">MTFSRGARYVLASLMGVGLAFIYIPLTVVVINSFNSSRTFSWPPSEFTTKWWAKALENTGVREALRWSILAGVSATVIALLLGTALAFAVSRYKFFGRDTISLLVVLPISLPGVVTGIALNNAFTKGAGMSTGLLTIVIGHATFCIVIVYNNTFARLKRMGSSLQEASMDLGANGITTFRLITLPNLASALFAGGLLAFGLSFDEIVVTTFTAGPGIQTLPIWIYNNLFRPNQAPIVNVVAAILVLFSILPIYLSQRLSQDSATGGRL</sequence>
<feature type="transmembrane region" description="Helical" evidence="8">
    <location>
        <begin position="206"/>
        <end position="224"/>
    </location>
</feature>
<evidence type="ECO:0000313" key="10">
    <source>
        <dbReference type="EMBL" id="CAB4371376.1"/>
    </source>
</evidence>
<dbReference type="GO" id="GO:0055085">
    <property type="term" value="P:transmembrane transport"/>
    <property type="evidence" value="ECO:0007669"/>
    <property type="project" value="InterPro"/>
</dbReference>
<dbReference type="InterPro" id="IPR051789">
    <property type="entry name" value="Bact_Polyamine_Transport"/>
</dbReference>
<evidence type="ECO:0000256" key="6">
    <source>
        <dbReference type="ARBA" id="ARBA00022989"/>
    </source>
</evidence>
<evidence type="ECO:0000256" key="1">
    <source>
        <dbReference type="ARBA" id="ARBA00004651"/>
    </source>
</evidence>
<proteinExistence type="inferred from homology"/>
<dbReference type="EMBL" id="CAEUNI010000038">
    <property type="protein sequence ID" value="CAB4371376.1"/>
    <property type="molecule type" value="Genomic_DNA"/>
</dbReference>
<dbReference type="PANTHER" id="PTHR43848:SF2">
    <property type="entry name" value="PUTRESCINE TRANSPORT SYSTEM PERMEASE PROTEIN POTI"/>
    <property type="match status" value="1"/>
</dbReference>
<organism evidence="10">
    <name type="scientific">freshwater metagenome</name>
    <dbReference type="NCBI Taxonomy" id="449393"/>
    <lineage>
        <taxon>unclassified sequences</taxon>
        <taxon>metagenomes</taxon>
        <taxon>ecological metagenomes</taxon>
    </lineage>
</organism>
<evidence type="ECO:0000256" key="3">
    <source>
        <dbReference type="ARBA" id="ARBA00022448"/>
    </source>
</evidence>
<keyword evidence="6 8" id="KW-1133">Transmembrane helix</keyword>
<dbReference type="PROSITE" id="PS50928">
    <property type="entry name" value="ABC_TM1"/>
    <property type="match status" value="1"/>
</dbReference>
<keyword evidence="5 8" id="KW-0812">Transmembrane</keyword>